<evidence type="ECO:0000256" key="8">
    <source>
        <dbReference type="ARBA" id="ARBA00022679"/>
    </source>
</evidence>
<evidence type="ECO:0000256" key="17">
    <source>
        <dbReference type="RuleBase" id="RU004517"/>
    </source>
</evidence>
<comment type="pathway">
    <text evidence="3 18">Amino-acid biosynthesis; L-valine biosynthesis; L-valine from pyruvate: step 4/4.</text>
</comment>
<evidence type="ECO:0000256" key="6">
    <source>
        <dbReference type="ARBA" id="ARBA00022576"/>
    </source>
</evidence>
<dbReference type="GO" id="GO:0009082">
    <property type="term" value="P:branched-chain amino acid biosynthetic process"/>
    <property type="evidence" value="ECO:0007669"/>
    <property type="project" value="UniProtKB-KW"/>
</dbReference>
<evidence type="ECO:0000256" key="14">
    <source>
        <dbReference type="PIRSR" id="PIRSR006468-1"/>
    </source>
</evidence>
<dbReference type="PROSITE" id="PS00770">
    <property type="entry name" value="AA_TRANSFER_CLASS_4"/>
    <property type="match status" value="1"/>
</dbReference>
<evidence type="ECO:0000256" key="10">
    <source>
        <dbReference type="ARBA" id="ARBA00023304"/>
    </source>
</evidence>
<organism evidence="19 20">
    <name type="scientific">Candidatus Caccalectryoclostridium excrementigallinarum</name>
    <dbReference type="NCBI Taxonomy" id="2840710"/>
    <lineage>
        <taxon>Bacteria</taxon>
        <taxon>Bacillati</taxon>
        <taxon>Bacillota</taxon>
        <taxon>Clostridia</taxon>
        <taxon>Christensenellales</taxon>
        <taxon>Christensenellaceae</taxon>
        <taxon>Christensenellaceae incertae sedis</taxon>
        <taxon>Candidatus Caccalectryoclostridium</taxon>
    </lineage>
</organism>
<dbReference type="InterPro" id="IPR033939">
    <property type="entry name" value="BCAT_family"/>
</dbReference>
<evidence type="ECO:0000256" key="11">
    <source>
        <dbReference type="ARBA" id="ARBA00048212"/>
    </source>
</evidence>
<keyword evidence="7 17" id="KW-0028">Amino-acid biosynthesis</keyword>
<accession>A0A9D1SJ70</accession>
<evidence type="ECO:0000256" key="9">
    <source>
        <dbReference type="ARBA" id="ARBA00022898"/>
    </source>
</evidence>
<evidence type="ECO:0000256" key="7">
    <source>
        <dbReference type="ARBA" id="ARBA00022605"/>
    </source>
</evidence>
<keyword evidence="6 17" id="KW-0032">Aminotransferase</keyword>
<dbReference type="Gene3D" id="3.20.10.10">
    <property type="entry name" value="D-amino Acid Aminotransferase, subunit A, domain 2"/>
    <property type="match status" value="1"/>
</dbReference>
<dbReference type="EC" id="2.6.1.42" evidence="17"/>
<evidence type="ECO:0000313" key="20">
    <source>
        <dbReference type="Proteomes" id="UP000824145"/>
    </source>
</evidence>
<protein>
    <recommendedName>
        <fullName evidence="17">Branched-chain-amino-acid aminotransferase</fullName>
        <ecNumber evidence="17">2.6.1.42</ecNumber>
    </recommendedName>
</protein>
<evidence type="ECO:0000313" key="19">
    <source>
        <dbReference type="EMBL" id="HIU62434.1"/>
    </source>
</evidence>
<name>A0A9D1SJ70_9FIRM</name>
<dbReference type="Pfam" id="PF01063">
    <property type="entry name" value="Aminotran_4"/>
    <property type="match status" value="1"/>
</dbReference>
<evidence type="ECO:0000256" key="3">
    <source>
        <dbReference type="ARBA" id="ARBA00004931"/>
    </source>
</evidence>
<proteinExistence type="inferred from homology"/>
<dbReference type="InterPro" id="IPR005786">
    <property type="entry name" value="B_amino_transII"/>
</dbReference>
<comment type="pathway">
    <text evidence="4 18">Amino-acid biosynthesis; L-leucine biosynthesis; L-leucine from 3-methyl-2-oxobutanoate: step 4/4.</text>
</comment>
<dbReference type="InterPro" id="IPR001544">
    <property type="entry name" value="Aminotrans_IV"/>
</dbReference>
<dbReference type="PIRSF" id="PIRSF006468">
    <property type="entry name" value="BCAT1"/>
    <property type="match status" value="1"/>
</dbReference>
<comment type="caution">
    <text evidence="19">The sequence shown here is derived from an EMBL/GenBank/DDBJ whole genome shotgun (WGS) entry which is preliminary data.</text>
</comment>
<evidence type="ECO:0000256" key="2">
    <source>
        <dbReference type="ARBA" id="ARBA00004824"/>
    </source>
</evidence>
<evidence type="ECO:0000256" key="13">
    <source>
        <dbReference type="ARBA" id="ARBA00049229"/>
    </source>
</evidence>
<keyword evidence="9 16" id="KW-0663">Pyridoxal phosphate</keyword>
<dbReference type="NCBIfam" id="TIGR01123">
    <property type="entry name" value="ilvE_II"/>
    <property type="match status" value="1"/>
</dbReference>
<dbReference type="SUPFAM" id="SSF56752">
    <property type="entry name" value="D-aminoacid aminotransferase-like PLP-dependent enzymes"/>
    <property type="match status" value="1"/>
</dbReference>
<dbReference type="GO" id="GO:0004084">
    <property type="term" value="F:branched-chain-amino-acid transaminase activity"/>
    <property type="evidence" value="ECO:0007669"/>
    <property type="project" value="UniProtKB-EC"/>
</dbReference>
<comment type="cofactor">
    <cofactor evidence="1 16">
        <name>pyridoxal 5'-phosphate</name>
        <dbReference type="ChEBI" id="CHEBI:597326"/>
    </cofactor>
</comment>
<sequence length="351" mass="39065">MKITLTKNPKAKPDFSNLGFGKYFTDHMLVMEYEKGKWGEPEIVPYAPFSMPPATNVLHYAQSIFEGAKAYKNQEGRITVFRIDDNFRRMNNSAERMCMPKIDAKAVKAALFELLKLEESWIPTKPGTALYIRPFMFANEEVLGVHASHKYTFCIILSPVGSYYAHGLEPTKILVEEKLVRAFIGGTGEAKCAGNYACSLMGGEIANQKGYDQALWLDGKEHKYVEEVGSMNIFFVIGDEVVTPALVGSILPGITRNSCLQVLKKYGYKASERRISMDEIVKAYEDGSLKESFGSGTAAVISPVGVIGYRGRDMVVGGGKMGEITSFLYDKITGIQQEKYPDEFGWVEEVK</sequence>
<evidence type="ECO:0000256" key="4">
    <source>
        <dbReference type="ARBA" id="ARBA00005072"/>
    </source>
</evidence>
<comment type="catalytic activity">
    <reaction evidence="13 17">
        <text>L-leucine + 2-oxoglutarate = 4-methyl-2-oxopentanoate + L-glutamate</text>
        <dbReference type="Rhea" id="RHEA:18321"/>
        <dbReference type="ChEBI" id="CHEBI:16810"/>
        <dbReference type="ChEBI" id="CHEBI:17865"/>
        <dbReference type="ChEBI" id="CHEBI:29985"/>
        <dbReference type="ChEBI" id="CHEBI:57427"/>
        <dbReference type="EC" id="2.6.1.42"/>
    </reaction>
</comment>
<gene>
    <name evidence="19" type="ORF">IAB07_01515</name>
</gene>
<reference evidence="19" key="1">
    <citation type="submission" date="2020-10" db="EMBL/GenBank/DDBJ databases">
        <authorList>
            <person name="Gilroy R."/>
        </authorList>
    </citation>
    <scope>NUCLEOTIDE SEQUENCE</scope>
    <source>
        <strain evidence="19">9366</strain>
    </source>
</reference>
<dbReference type="PANTHER" id="PTHR11825">
    <property type="entry name" value="SUBGROUP IIII AMINOTRANSFERASE"/>
    <property type="match status" value="1"/>
</dbReference>
<dbReference type="PANTHER" id="PTHR11825:SF44">
    <property type="entry name" value="BRANCHED-CHAIN-AMINO-ACID AMINOTRANSFERASE"/>
    <property type="match status" value="1"/>
</dbReference>
<evidence type="ECO:0000256" key="18">
    <source>
        <dbReference type="RuleBase" id="RU004519"/>
    </source>
</evidence>
<reference evidence="19" key="2">
    <citation type="journal article" date="2021" name="PeerJ">
        <title>Extensive microbial diversity within the chicken gut microbiome revealed by metagenomics and culture.</title>
        <authorList>
            <person name="Gilroy R."/>
            <person name="Ravi A."/>
            <person name="Getino M."/>
            <person name="Pursley I."/>
            <person name="Horton D.L."/>
            <person name="Alikhan N.F."/>
            <person name="Baker D."/>
            <person name="Gharbi K."/>
            <person name="Hall N."/>
            <person name="Watson M."/>
            <person name="Adriaenssens E.M."/>
            <person name="Foster-Nyarko E."/>
            <person name="Jarju S."/>
            <person name="Secka A."/>
            <person name="Antonio M."/>
            <person name="Oren A."/>
            <person name="Chaudhuri R.R."/>
            <person name="La Ragione R."/>
            <person name="Hildebrand F."/>
            <person name="Pallen M.J."/>
        </authorList>
    </citation>
    <scope>NUCLEOTIDE SEQUENCE</scope>
    <source>
        <strain evidence="19">9366</strain>
    </source>
</reference>
<evidence type="ECO:0000256" key="15">
    <source>
        <dbReference type="RuleBase" id="RU004106"/>
    </source>
</evidence>
<evidence type="ECO:0000256" key="1">
    <source>
        <dbReference type="ARBA" id="ARBA00001933"/>
    </source>
</evidence>
<dbReference type="CDD" id="cd01557">
    <property type="entry name" value="BCAT_beta_family"/>
    <property type="match status" value="1"/>
</dbReference>
<dbReference type="AlphaFoldDB" id="A0A9D1SJ70"/>
<dbReference type="Proteomes" id="UP000824145">
    <property type="component" value="Unassembled WGS sequence"/>
</dbReference>
<comment type="catalytic activity">
    <reaction evidence="12 17">
        <text>L-isoleucine + 2-oxoglutarate = (S)-3-methyl-2-oxopentanoate + L-glutamate</text>
        <dbReference type="Rhea" id="RHEA:24801"/>
        <dbReference type="ChEBI" id="CHEBI:16810"/>
        <dbReference type="ChEBI" id="CHEBI:29985"/>
        <dbReference type="ChEBI" id="CHEBI:35146"/>
        <dbReference type="ChEBI" id="CHEBI:58045"/>
        <dbReference type="EC" id="2.6.1.42"/>
    </reaction>
</comment>
<comment type="pathway">
    <text evidence="2 18">Amino-acid biosynthesis; L-isoleucine biosynthesis; L-isoleucine from 2-oxobutanoate: step 4/4.</text>
</comment>
<dbReference type="InterPro" id="IPR018300">
    <property type="entry name" value="Aminotrans_IV_CS"/>
</dbReference>
<dbReference type="Gene3D" id="3.30.470.10">
    <property type="match status" value="1"/>
</dbReference>
<keyword evidence="8 17" id="KW-0808">Transferase</keyword>
<dbReference type="NCBIfam" id="NF009897">
    <property type="entry name" value="PRK13357.1"/>
    <property type="match status" value="1"/>
</dbReference>
<evidence type="ECO:0000256" key="16">
    <source>
        <dbReference type="RuleBase" id="RU004516"/>
    </source>
</evidence>
<feature type="modified residue" description="N6-(pyridoxal phosphate)lysine" evidence="14">
    <location>
        <position position="191"/>
    </location>
</feature>
<comment type="catalytic activity">
    <reaction evidence="11 17">
        <text>L-valine + 2-oxoglutarate = 3-methyl-2-oxobutanoate + L-glutamate</text>
        <dbReference type="Rhea" id="RHEA:24813"/>
        <dbReference type="ChEBI" id="CHEBI:11851"/>
        <dbReference type="ChEBI" id="CHEBI:16810"/>
        <dbReference type="ChEBI" id="CHEBI:29985"/>
        <dbReference type="ChEBI" id="CHEBI:57762"/>
        <dbReference type="EC" id="2.6.1.42"/>
    </reaction>
</comment>
<dbReference type="EMBL" id="DVNJ01000005">
    <property type="protein sequence ID" value="HIU62434.1"/>
    <property type="molecule type" value="Genomic_DNA"/>
</dbReference>
<dbReference type="InterPro" id="IPR043132">
    <property type="entry name" value="BCAT-like_C"/>
</dbReference>
<evidence type="ECO:0000256" key="5">
    <source>
        <dbReference type="ARBA" id="ARBA00009320"/>
    </source>
</evidence>
<evidence type="ECO:0000256" key="12">
    <source>
        <dbReference type="ARBA" id="ARBA00048798"/>
    </source>
</evidence>
<dbReference type="InterPro" id="IPR036038">
    <property type="entry name" value="Aminotransferase-like"/>
</dbReference>
<comment type="similarity">
    <text evidence="5 15">Belongs to the class-IV pyridoxal-phosphate-dependent aminotransferase family.</text>
</comment>
<dbReference type="GO" id="GO:0008652">
    <property type="term" value="P:amino acid biosynthetic process"/>
    <property type="evidence" value="ECO:0007669"/>
    <property type="project" value="UniProtKB-KW"/>
</dbReference>
<keyword evidence="10 17" id="KW-0100">Branched-chain amino acid biosynthesis</keyword>
<dbReference type="InterPro" id="IPR043131">
    <property type="entry name" value="BCAT-like_N"/>
</dbReference>